<proteinExistence type="predicted"/>
<protein>
    <recommendedName>
        <fullName evidence="2">F-box domain-containing protein</fullName>
    </recommendedName>
</protein>
<dbReference type="AlphaFoldDB" id="A0A9P6AXY6"/>
<evidence type="ECO:0000313" key="3">
    <source>
        <dbReference type="EMBL" id="KAF9514063.1"/>
    </source>
</evidence>
<evidence type="ECO:0000259" key="2">
    <source>
        <dbReference type="Pfam" id="PF12937"/>
    </source>
</evidence>
<sequence>MAEISDNALSLCMNFTRGTPPGSAKSPCQIPVEILSLILSFLDRRSLRTVSTVSGLFCREADFHLYYWVNIRTYRQYNSFYIATLDTPKASRTRLPHFLRPSQRQFPKQLPPHRISKSRRGKSTESDCPLPRTCRVPTSTVGSFVPGHPVTRFELVGAVNELDVFECLLPALRKSSAPIEHLSITVMDCSSYLFEGIAASLPGLTHLSIKVSDPSDSSFYSLHAPKEESSSTQFTEAISRLACLQGFEYMGQSNSALQSFALFVEEIEIKILRDATGQWRVFSWCPKNPSSTGS</sequence>
<reference evidence="3" key="1">
    <citation type="journal article" date="2020" name="Nat. Commun.">
        <title>Large-scale genome sequencing of mycorrhizal fungi provides insights into the early evolution of symbiotic traits.</title>
        <authorList>
            <person name="Miyauchi S."/>
            <person name="Kiss E."/>
            <person name="Kuo A."/>
            <person name="Drula E."/>
            <person name="Kohler A."/>
            <person name="Sanchez-Garcia M."/>
            <person name="Morin E."/>
            <person name="Andreopoulos B."/>
            <person name="Barry K.W."/>
            <person name="Bonito G."/>
            <person name="Buee M."/>
            <person name="Carver A."/>
            <person name="Chen C."/>
            <person name="Cichocki N."/>
            <person name="Clum A."/>
            <person name="Culley D."/>
            <person name="Crous P.W."/>
            <person name="Fauchery L."/>
            <person name="Girlanda M."/>
            <person name="Hayes R.D."/>
            <person name="Keri Z."/>
            <person name="LaButti K."/>
            <person name="Lipzen A."/>
            <person name="Lombard V."/>
            <person name="Magnuson J."/>
            <person name="Maillard F."/>
            <person name="Murat C."/>
            <person name="Nolan M."/>
            <person name="Ohm R.A."/>
            <person name="Pangilinan J."/>
            <person name="Pereira M.F."/>
            <person name="Perotto S."/>
            <person name="Peter M."/>
            <person name="Pfister S."/>
            <person name="Riley R."/>
            <person name="Sitrit Y."/>
            <person name="Stielow J.B."/>
            <person name="Szollosi G."/>
            <person name="Zifcakova L."/>
            <person name="Stursova M."/>
            <person name="Spatafora J.W."/>
            <person name="Tedersoo L."/>
            <person name="Vaario L.M."/>
            <person name="Yamada A."/>
            <person name="Yan M."/>
            <person name="Wang P."/>
            <person name="Xu J."/>
            <person name="Bruns T."/>
            <person name="Baldrian P."/>
            <person name="Vilgalys R."/>
            <person name="Dunand C."/>
            <person name="Henrissat B."/>
            <person name="Grigoriev I.V."/>
            <person name="Hibbett D."/>
            <person name="Nagy L.G."/>
            <person name="Martin F.M."/>
        </authorList>
    </citation>
    <scope>NUCLEOTIDE SEQUENCE</scope>
    <source>
        <strain evidence="3">UP504</strain>
    </source>
</reference>
<name>A0A9P6AXY6_9AGAM</name>
<dbReference type="Pfam" id="PF12937">
    <property type="entry name" value="F-box-like"/>
    <property type="match status" value="1"/>
</dbReference>
<organism evidence="3 4">
    <name type="scientific">Hydnum rufescens UP504</name>
    <dbReference type="NCBI Taxonomy" id="1448309"/>
    <lineage>
        <taxon>Eukaryota</taxon>
        <taxon>Fungi</taxon>
        <taxon>Dikarya</taxon>
        <taxon>Basidiomycota</taxon>
        <taxon>Agaricomycotina</taxon>
        <taxon>Agaricomycetes</taxon>
        <taxon>Cantharellales</taxon>
        <taxon>Hydnaceae</taxon>
        <taxon>Hydnum</taxon>
    </lineage>
</organism>
<dbReference type="EMBL" id="MU128965">
    <property type="protein sequence ID" value="KAF9514063.1"/>
    <property type="molecule type" value="Genomic_DNA"/>
</dbReference>
<gene>
    <name evidence="3" type="ORF">BS47DRAFT_1343557</name>
</gene>
<dbReference type="OrthoDB" id="3259156at2759"/>
<dbReference type="Proteomes" id="UP000886523">
    <property type="component" value="Unassembled WGS sequence"/>
</dbReference>
<feature type="domain" description="F-box" evidence="2">
    <location>
        <begin position="29"/>
        <end position="70"/>
    </location>
</feature>
<dbReference type="CDD" id="cd09917">
    <property type="entry name" value="F-box_SF"/>
    <property type="match status" value="1"/>
</dbReference>
<keyword evidence="4" id="KW-1185">Reference proteome</keyword>
<dbReference type="InterPro" id="IPR001810">
    <property type="entry name" value="F-box_dom"/>
</dbReference>
<dbReference type="InterPro" id="IPR036047">
    <property type="entry name" value="F-box-like_dom_sf"/>
</dbReference>
<feature type="region of interest" description="Disordered" evidence="1">
    <location>
        <begin position="104"/>
        <end position="129"/>
    </location>
</feature>
<evidence type="ECO:0000256" key="1">
    <source>
        <dbReference type="SAM" id="MobiDB-lite"/>
    </source>
</evidence>
<comment type="caution">
    <text evidence="3">The sequence shown here is derived from an EMBL/GenBank/DDBJ whole genome shotgun (WGS) entry which is preliminary data.</text>
</comment>
<dbReference type="SUPFAM" id="SSF81383">
    <property type="entry name" value="F-box domain"/>
    <property type="match status" value="1"/>
</dbReference>
<accession>A0A9P6AXY6</accession>
<evidence type="ECO:0000313" key="4">
    <source>
        <dbReference type="Proteomes" id="UP000886523"/>
    </source>
</evidence>